<dbReference type="SUPFAM" id="SSF51294">
    <property type="entry name" value="Hedgehog/intein (Hint) domain"/>
    <property type="match status" value="1"/>
</dbReference>
<organism evidence="1 2">
    <name type="scientific">Actinomadura adrarensis</name>
    <dbReference type="NCBI Taxonomy" id="1819600"/>
    <lineage>
        <taxon>Bacteria</taxon>
        <taxon>Bacillati</taxon>
        <taxon>Actinomycetota</taxon>
        <taxon>Actinomycetes</taxon>
        <taxon>Streptosporangiales</taxon>
        <taxon>Thermomonosporaceae</taxon>
        <taxon>Actinomadura</taxon>
    </lineage>
</organism>
<reference evidence="2" key="1">
    <citation type="journal article" date="2019" name="Int. J. Syst. Evol. Microbiol.">
        <title>The Global Catalogue of Microorganisms (GCM) 10K type strain sequencing project: providing services to taxonomists for standard genome sequencing and annotation.</title>
        <authorList>
            <consortium name="The Broad Institute Genomics Platform"/>
            <consortium name="The Broad Institute Genome Sequencing Center for Infectious Disease"/>
            <person name="Wu L."/>
            <person name="Ma J."/>
        </authorList>
    </citation>
    <scope>NUCLEOTIDE SEQUENCE [LARGE SCALE GENOMIC DNA]</scope>
    <source>
        <strain evidence="2">JCM 31696</strain>
    </source>
</reference>
<evidence type="ECO:0000313" key="2">
    <source>
        <dbReference type="Proteomes" id="UP001597083"/>
    </source>
</evidence>
<dbReference type="InterPro" id="IPR036844">
    <property type="entry name" value="Hint_dom_sf"/>
</dbReference>
<accession>A0ABW3CT74</accession>
<comment type="caution">
    <text evidence="1">The sequence shown here is derived from an EMBL/GenBank/DDBJ whole genome shotgun (WGS) entry which is preliminary data.</text>
</comment>
<proteinExistence type="predicted"/>
<keyword evidence="2" id="KW-1185">Reference proteome</keyword>
<name>A0ABW3CT74_9ACTN</name>
<dbReference type="EMBL" id="JBHTIR010004388">
    <property type="protein sequence ID" value="MFD0857229.1"/>
    <property type="molecule type" value="Genomic_DNA"/>
</dbReference>
<evidence type="ECO:0000313" key="1">
    <source>
        <dbReference type="EMBL" id="MFD0857229.1"/>
    </source>
</evidence>
<dbReference type="Proteomes" id="UP001597083">
    <property type="component" value="Unassembled WGS sequence"/>
</dbReference>
<sequence length="198" mass="21829">MIVATDEHPFWVAGDINSWIKAIDLEPGLWLRTSTGTYVQITHTKMWTGREQRVHNLAVADYHTYYVNAGAVPALVHNDGPPQVDNPRLQNFINALFHGLGNPNRVGDGSAIAAANHEALGGDMVEGKDHLVGTTQYRRGINRFLTEDTYRERGGRRVQVVRTGRDIQVARSVIAAIDDAHAGRYQGLENYPGLGSCT</sequence>
<protein>
    <submittedName>
        <fullName evidence="1">Polymorphic toxin-type HINT domain-containing protein</fullName>
    </submittedName>
</protein>
<dbReference type="Gene3D" id="2.170.16.10">
    <property type="entry name" value="Hedgehog/Intein (Hint) domain"/>
    <property type="match status" value="1"/>
</dbReference>
<dbReference type="Pfam" id="PF07591">
    <property type="entry name" value="PT-HINT"/>
    <property type="match status" value="1"/>
</dbReference>
<gene>
    <name evidence="1" type="ORF">ACFQ07_33810</name>
</gene>